<dbReference type="InterPro" id="IPR016071">
    <property type="entry name" value="Staphylococal_nuclease_OB-fold"/>
</dbReference>
<keyword evidence="1" id="KW-0540">Nuclease</keyword>
<dbReference type="PANTHER" id="PTHR12302:SF3">
    <property type="entry name" value="SERINE_THREONINE-PROTEIN KINASE 31"/>
    <property type="match status" value="1"/>
</dbReference>
<proteinExistence type="predicted"/>
<evidence type="ECO:0000256" key="1">
    <source>
        <dbReference type="ARBA" id="ARBA00022722"/>
    </source>
</evidence>
<dbReference type="Gene3D" id="2.40.50.90">
    <property type="match status" value="1"/>
</dbReference>
<feature type="signal peptide" evidence="4">
    <location>
        <begin position="1"/>
        <end position="27"/>
    </location>
</feature>
<keyword evidence="2" id="KW-0255">Endonuclease</keyword>
<keyword evidence="3" id="KW-0378">Hydrolase</keyword>
<feature type="chain" id="PRO_5031312389" description="TNase-like domain-containing protein" evidence="4">
    <location>
        <begin position="28"/>
        <end position="291"/>
    </location>
</feature>
<dbReference type="PROSITE" id="PS50830">
    <property type="entry name" value="TNASE_3"/>
    <property type="match status" value="1"/>
</dbReference>
<name>A0A7S2USM1_9STRA</name>
<reference evidence="6" key="1">
    <citation type="submission" date="2021-01" db="EMBL/GenBank/DDBJ databases">
        <authorList>
            <person name="Corre E."/>
            <person name="Pelletier E."/>
            <person name="Niang G."/>
            <person name="Scheremetjew M."/>
            <person name="Finn R."/>
            <person name="Kale V."/>
            <person name="Holt S."/>
            <person name="Cochrane G."/>
            <person name="Meng A."/>
            <person name="Brown T."/>
            <person name="Cohen L."/>
        </authorList>
    </citation>
    <scope>NUCLEOTIDE SEQUENCE</scope>
    <source>
        <strain evidence="6">CCMP1661</strain>
    </source>
</reference>
<dbReference type="GO" id="GO:0016787">
    <property type="term" value="F:hydrolase activity"/>
    <property type="evidence" value="ECO:0007669"/>
    <property type="project" value="UniProtKB-KW"/>
</dbReference>
<dbReference type="EMBL" id="HBHR01001466">
    <property type="protein sequence ID" value="CAD9858046.1"/>
    <property type="molecule type" value="Transcribed_RNA"/>
</dbReference>
<evidence type="ECO:0000259" key="5">
    <source>
        <dbReference type="PROSITE" id="PS50830"/>
    </source>
</evidence>
<accession>A0A7S2USM1</accession>
<dbReference type="GO" id="GO:0005737">
    <property type="term" value="C:cytoplasm"/>
    <property type="evidence" value="ECO:0007669"/>
    <property type="project" value="TreeGrafter"/>
</dbReference>
<dbReference type="Pfam" id="PF00565">
    <property type="entry name" value="SNase"/>
    <property type="match status" value="1"/>
</dbReference>
<dbReference type="AlphaFoldDB" id="A0A7S2USM1"/>
<evidence type="ECO:0000256" key="2">
    <source>
        <dbReference type="ARBA" id="ARBA00022759"/>
    </source>
</evidence>
<sequence>MAKQIYRHKVLLALCTLFLTGSVPSCASFALNPRGHLFAQSPRSSMKHRSPLFAKPPVDESARSGLMNRITNQVLSGGMPPGPVVVGVGIFLVGAISATLLKDSFQVFETAADIPGNLVKANKCLTGVVVKVTDGDTIRVRHKSWGSSGKWQKGWKLAEHSLAVRIAGVDTPETAKFGSTGQPLGKEAKQFVERQLPLGRKVSVQLLSKDQYERIVAKVSYGTWPFKKDLSEELLKKGLAVIYRQTGAEYAGKLPTYEKLESKAKSKKMGVWQEGLESPAEYKRRQKAAEK</sequence>
<dbReference type="PANTHER" id="PTHR12302">
    <property type="entry name" value="EBNA2 BINDING PROTEIN P100"/>
    <property type="match status" value="1"/>
</dbReference>
<dbReference type="GO" id="GO:0004519">
    <property type="term" value="F:endonuclease activity"/>
    <property type="evidence" value="ECO:0007669"/>
    <property type="project" value="UniProtKB-KW"/>
</dbReference>
<organism evidence="6">
    <name type="scientific">Fibrocapsa japonica</name>
    <dbReference type="NCBI Taxonomy" id="94617"/>
    <lineage>
        <taxon>Eukaryota</taxon>
        <taxon>Sar</taxon>
        <taxon>Stramenopiles</taxon>
        <taxon>Ochrophyta</taxon>
        <taxon>Raphidophyceae</taxon>
        <taxon>Chattonellales</taxon>
        <taxon>Chattonellaceae</taxon>
        <taxon>Fibrocapsa</taxon>
    </lineage>
</organism>
<evidence type="ECO:0000256" key="4">
    <source>
        <dbReference type="SAM" id="SignalP"/>
    </source>
</evidence>
<dbReference type="InterPro" id="IPR035437">
    <property type="entry name" value="SNase_OB-fold_sf"/>
</dbReference>
<evidence type="ECO:0000256" key="3">
    <source>
        <dbReference type="ARBA" id="ARBA00022801"/>
    </source>
</evidence>
<evidence type="ECO:0000313" key="6">
    <source>
        <dbReference type="EMBL" id="CAD9858046.1"/>
    </source>
</evidence>
<protein>
    <recommendedName>
        <fullName evidence="5">TNase-like domain-containing protein</fullName>
    </recommendedName>
</protein>
<gene>
    <name evidence="6" type="ORF">FJAP1339_LOCUS564</name>
</gene>
<dbReference type="SUPFAM" id="SSF50199">
    <property type="entry name" value="Staphylococcal nuclease"/>
    <property type="match status" value="1"/>
</dbReference>
<dbReference type="SMART" id="SM00318">
    <property type="entry name" value="SNc"/>
    <property type="match status" value="1"/>
</dbReference>
<feature type="domain" description="TNase-like" evidence="5">
    <location>
        <begin position="123"/>
        <end position="274"/>
    </location>
</feature>
<keyword evidence="4" id="KW-0732">Signal</keyword>